<evidence type="ECO:0000313" key="2">
    <source>
        <dbReference type="EMBL" id="KAG9233711.1"/>
    </source>
</evidence>
<dbReference type="EMBL" id="MU251489">
    <property type="protein sequence ID" value="KAG9233711.1"/>
    <property type="molecule type" value="Genomic_DNA"/>
</dbReference>
<protein>
    <recommendedName>
        <fullName evidence="1">2,6-dihydroxypyridine 3-monooxygenase substrate binding domain-containing protein</fullName>
    </recommendedName>
</protein>
<keyword evidence="3" id="KW-1185">Reference proteome</keyword>
<sequence>MAVSKTPDFPFTLGLICRNILYNVLRANFDGEYEFGCVNAAANETSDGPASYKSEATVTKSQDLDRQGVGITYRRGQSGREIGINSGRPSSTTRKVFTFVAGRNDVEYLTWRGTVLETSLYKIPGQNGSISQKGRLTNIVWYNDYTPSEMRDFLTDADRISHTYSLAAGKIRLSPEEEQRQIATHILSPTFAELWNKVE</sequence>
<dbReference type="Gene3D" id="3.30.9.60">
    <property type="match status" value="1"/>
</dbReference>
<organism evidence="2 3">
    <name type="scientific">Amylocarpus encephaloides</name>
    <dbReference type="NCBI Taxonomy" id="45428"/>
    <lineage>
        <taxon>Eukaryota</taxon>
        <taxon>Fungi</taxon>
        <taxon>Dikarya</taxon>
        <taxon>Ascomycota</taxon>
        <taxon>Pezizomycotina</taxon>
        <taxon>Leotiomycetes</taxon>
        <taxon>Helotiales</taxon>
        <taxon>Helotiales incertae sedis</taxon>
        <taxon>Amylocarpus</taxon>
    </lineage>
</organism>
<dbReference type="AlphaFoldDB" id="A0A9P7YHS1"/>
<dbReference type="Pfam" id="PF22607">
    <property type="entry name" value="FAD_binding-like"/>
    <property type="match status" value="1"/>
</dbReference>
<dbReference type="InterPro" id="IPR054707">
    <property type="entry name" value="DhpH_subs-bd"/>
</dbReference>
<evidence type="ECO:0000259" key="1">
    <source>
        <dbReference type="Pfam" id="PF22607"/>
    </source>
</evidence>
<accession>A0A9P7YHS1</accession>
<dbReference type="OrthoDB" id="655030at2759"/>
<dbReference type="SUPFAM" id="SSF54373">
    <property type="entry name" value="FAD-linked reductases, C-terminal domain"/>
    <property type="match status" value="1"/>
</dbReference>
<comment type="caution">
    <text evidence="2">The sequence shown here is derived from an EMBL/GenBank/DDBJ whole genome shotgun (WGS) entry which is preliminary data.</text>
</comment>
<evidence type="ECO:0000313" key="3">
    <source>
        <dbReference type="Proteomes" id="UP000824998"/>
    </source>
</evidence>
<reference evidence="2" key="1">
    <citation type="journal article" date="2021" name="IMA Fungus">
        <title>Genomic characterization of three marine fungi, including Emericellopsis atlantica sp. nov. with signatures of a generalist lifestyle and marine biomass degradation.</title>
        <authorList>
            <person name="Hagestad O.C."/>
            <person name="Hou L."/>
            <person name="Andersen J.H."/>
            <person name="Hansen E.H."/>
            <person name="Altermark B."/>
            <person name="Li C."/>
            <person name="Kuhnert E."/>
            <person name="Cox R.J."/>
            <person name="Crous P.W."/>
            <person name="Spatafora J.W."/>
            <person name="Lail K."/>
            <person name="Amirebrahimi M."/>
            <person name="Lipzen A."/>
            <person name="Pangilinan J."/>
            <person name="Andreopoulos W."/>
            <person name="Hayes R.D."/>
            <person name="Ng V."/>
            <person name="Grigoriev I.V."/>
            <person name="Jackson S.A."/>
            <person name="Sutton T.D.S."/>
            <person name="Dobson A.D.W."/>
            <person name="Rama T."/>
        </authorList>
    </citation>
    <scope>NUCLEOTIDE SEQUENCE</scope>
    <source>
        <strain evidence="2">TRa018bII</strain>
    </source>
</reference>
<proteinExistence type="predicted"/>
<feature type="domain" description="2,6-dihydroxypyridine 3-monooxygenase substrate binding" evidence="1">
    <location>
        <begin position="120"/>
        <end position="198"/>
    </location>
</feature>
<gene>
    <name evidence="2" type="ORF">BJ875DRAFT_484877</name>
</gene>
<name>A0A9P7YHS1_9HELO</name>
<dbReference type="Proteomes" id="UP000824998">
    <property type="component" value="Unassembled WGS sequence"/>
</dbReference>